<dbReference type="SUPFAM" id="SSF53474">
    <property type="entry name" value="alpha/beta-Hydrolases"/>
    <property type="match status" value="1"/>
</dbReference>
<feature type="region of interest" description="Disordered" evidence="6">
    <location>
        <begin position="646"/>
        <end position="740"/>
    </location>
</feature>
<dbReference type="PANTHER" id="PTHR17920">
    <property type="entry name" value="TRANSMEMBRANE AND COILED-COIL DOMAIN-CONTAINING PROTEIN 4 TMCO4"/>
    <property type="match status" value="1"/>
</dbReference>
<evidence type="ECO:0000313" key="9">
    <source>
        <dbReference type="Proteomes" id="UP001152607"/>
    </source>
</evidence>
<dbReference type="Pfam" id="PF05277">
    <property type="entry name" value="DUF726"/>
    <property type="match status" value="1"/>
</dbReference>
<organism evidence="8 9">
    <name type="scientific">Periconia digitata</name>
    <dbReference type="NCBI Taxonomy" id="1303443"/>
    <lineage>
        <taxon>Eukaryota</taxon>
        <taxon>Fungi</taxon>
        <taxon>Dikarya</taxon>
        <taxon>Ascomycota</taxon>
        <taxon>Pezizomycotina</taxon>
        <taxon>Dothideomycetes</taxon>
        <taxon>Pleosporomycetidae</taxon>
        <taxon>Pleosporales</taxon>
        <taxon>Massarineae</taxon>
        <taxon>Periconiaceae</taxon>
        <taxon>Periconia</taxon>
    </lineage>
</organism>
<dbReference type="PANTHER" id="PTHR17920:SF22">
    <property type="entry name" value="DUF726 DOMAIN PROTEIN (AFU_ORTHOLOGUE AFUA_2G12860)"/>
    <property type="match status" value="1"/>
</dbReference>
<feature type="compositionally biased region" description="Basic and acidic residues" evidence="6">
    <location>
        <begin position="646"/>
        <end position="684"/>
    </location>
</feature>
<dbReference type="Proteomes" id="UP001152607">
    <property type="component" value="Unassembled WGS sequence"/>
</dbReference>
<dbReference type="InterPro" id="IPR007941">
    <property type="entry name" value="DUF726"/>
</dbReference>
<evidence type="ECO:0000256" key="1">
    <source>
        <dbReference type="ARBA" id="ARBA00004141"/>
    </source>
</evidence>
<feature type="compositionally biased region" description="Basic and acidic residues" evidence="6">
    <location>
        <begin position="704"/>
        <end position="731"/>
    </location>
</feature>
<gene>
    <name evidence="8" type="ORF">PDIGIT_LOCUS1620</name>
</gene>
<dbReference type="EMBL" id="CAOQHR010000001">
    <property type="protein sequence ID" value="CAI6268197.1"/>
    <property type="molecule type" value="Genomic_DNA"/>
</dbReference>
<proteinExistence type="inferred from homology"/>
<comment type="similarity">
    <text evidence="2">Belongs to the TMCO4 family.</text>
</comment>
<sequence length="740" mass="80657">MNDFAKKLPFGRSKSPSKSNSEDASLTTLLDADQCADLTFLIATITATMRTSLVHIFTAEEIEQGHSSKTAKSTSNSEQDAALAAAPSDLSKVDVEKEDKLRKDRAKREEEARKELAKPEVQELKQAVLAHFDEWRGKVIVRVGEIVNSRQEAKEQSSKVPKDDVEEKVKRSETGLRSISSTEDKGENEDEVLHELYPPVSTSLAKLDQQKRMLVLHSLVLIVLSLESYSAHSRILLLHLTSSLQLSLATLKGDEETIARGLLEAASQQLSADAETKKAAESSSTARKWKVGLAGVAGAALIGVTGGLAAPLLAAGIGSVMGGLGLGATAAAGYLGTLASSSVLVGGLFGAYGAKMTSQAMDDYAREVEDFGFIPIHHFHRPRKVQKEFRRLRVAIAISGWLTSKEEVVVPWRYMEPSIEGFALRWELEALLKLGNSMDSFVKSAAWSYAKGQLIKRTIFGALASGLWPLGLLKISSVLDNPFSVAKYRADRAGEVLADALINRVQGERPITLIGYSLGARLIFSCLQTLAKRRAFGLVENVALLGSPCPSDADDWRRIRSVVSGRVVNVFSTNDYVLAFLYRTSSIQLGVAGLQPVLGVHAVQNVDVSELVPGHLAYRYLTGSILKKIGFEDIDVEEVEKEEAEMKAVAETERKERESKKSDKEKSEDEEKAELEREVEKRNEASMMSWAMEKMNVGTLWGSGRKERTEAEKMVELEKKARKDAGGDGKEAGAAAPAPA</sequence>
<dbReference type="AlphaFoldDB" id="A0A9W4U3Z1"/>
<dbReference type="InterPro" id="IPR029058">
    <property type="entry name" value="AB_hydrolase_fold"/>
</dbReference>
<feature type="compositionally biased region" description="Polar residues" evidence="6">
    <location>
        <begin position="65"/>
        <end position="79"/>
    </location>
</feature>
<keyword evidence="3 7" id="KW-0812">Transmembrane</keyword>
<protein>
    <recommendedName>
        <fullName evidence="10">DUF726-domain-containing protein</fullName>
    </recommendedName>
</protein>
<evidence type="ECO:0000256" key="7">
    <source>
        <dbReference type="SAM" id="Phobius"/>
    </source>
</evidence>
<feature type="transmembrane region" description="Helical" evidence="7">
    <location>
        <begin position="291"/>
        <end position="314"/>
    </location>
</feature>
<dbReference type="Gene3D" id="3.40.50.1820">
    <property type="entry name" value="alpha/beta hydrolase"/>
    <property type="match status" value="1"/>
</dbReference>
<dbReference type="GO" id="GO:0016020">
    <property type="term" value="C:membrane"/>
    <property type="evidence" value="ECO:0007669"/>
    <property type="project" value="UniProtKB-SubCell"/>
</dbReference>
<comment type="subcellular location">
    <subcellularLocation>
        <location evidence="1">Membrane</location>
        <topology evidence="1">Multi-pass membrane protein</topology>
    </subcellularLocation>
</comment>
<comment type="caution">
    <text evidence="8">The sequence shown here is derived from an EMBL/GenBank/DDBJ whole genome shotgun (WGS) entry which is preliminary data.</text>
</comment>
<evidence type="ECO:0000256" key="6">
    <source>
        <dbReference type="SAM" id="MobiDB-lite"/>
    </source>
</evidence>
<feature type="region of interest" description="Disordered" evidence="6">
    <location>
        <begin position="151"/>
        <end position="190"/>
    </location>
</feature>
<feature type="transmembrane region" description="Helical" evidence="7">
    <location>
        <begin position="334"/>
        <end position="354"/>
    </location>
</feature>
<keyword evidence="9" id="KW-1185">Reference proteome</keyword>
<evidence type="ECO:0000256" key="2">
    <source>
        <dbReference type="ARBA" id="ARBA00009824"/>
    </source>
</evidence>
<evidence type="ECO:0008006" key="10">
    <source>
        <dbReference type="Google" id="ProtNLM"/>
    </source>
</evidence>
<feature type="region of interest" description="Disordered" evidence="6">
    <location>
        <begin position="1"/>
        <end position="22"/>
    </location>
</feature>
<feature type="region of interest" description="Disordered" evidence="6">
    <location>
        <begin position="64"/>
        <end position="116"/>
    </location>
</feature>
<feature type="compositionally biased region" description="Basic and acidic residues" evidence="6">
    <location>
        <begin position="151"/>
        <end position="174"/>
    </location>
</feature>
<evidence type="ECO:0000256" key="5">
    <source>
        <dbReference type="ARBA" id="ARBA00023136"/>
    </source>
</evidence>
<feature type="compositionally biased region" description="Basic and acidic residues" evidence="6">
    <location>
        <begin position="91"/>
        <end position="116"/>
    </location>
</feature>
<keyword evidence="5 7" id="KW-0472">Membrane</keyword>
<name>A0A9W4U3Z1_9PLEO</name>
<accession>A0A9W4U3Z1</accession>
<evidence type="ECO:0000256" key="3">
    <source>
        <dbReference type="ARBA" id="ARBA00022692"/>
    </source>
</evidence>
<reference evidence="8" key="1">
    <citation type="submission" date="2023-01" db="EMBL/GenBank/DDBJ databases">
        <authorList>
            <person name="Van Ghelder C."/>
            <person name="Rancurel C."/>
        </authorList>
    </citation>
    <scope>NUCLEOTIDE SEQUENCE</scope>
    <source>
        <strain evidence="8">CNCM I-4278</strain>
    </source>
</reference>
<dbReference type="OrthoDB" id="277931at2759"/>
<evidence type="ECO:0000313" key="8">
    <source>
        <dbReference type="EMBL" id="CAI6268197.1"/>
    </source>
</evidence>
<keyword evidence="4 7" id="KW-1133">Transmembrane helix</keyword>
<evidence type="ECO:0000256" key="4">
    <source>
        <dbReference type="ARBA" id="ARBA00022989"/>
    </source>
</evidence>